<evidence type="ECO:0000256" key="2">
    <source>
        <dbReference type="ARBA" id="ARBA00022741"/>
    </source>
</evidence>
<gene>
    <name evidence="8" type="primary">steA</name>
    <name evidence="8" type="ORF">NDK47_15715</name>
</gene>
<proteinExistence type="predicted"/>
<feature type="domain" description="Thiamin pyrophosphokinase catalytic" evidence="6">
    <location>
        <begin position="207"/>
        <end position="242"/>
    </location>
</feature>
<evidence type="ECO:0000259" key="6">
    <source>
        <dbReference type="Pfam" id="PF04263"/>
    </source>
</evidence>
<feature type="transmembrane region" description="Helical" evidence="5">
    <location>
        <begin position="344"/>
        <end position="366"/>
    </location>
</feature>
<keyword evidence="5" id="KW-1133">Transmembrane helix</keyword>
<dbReference type="EMBL" id="CP098755">
    <property type="protein sequence ID" value="USG63622.1"/>
    <property type="molecule type" value="Genomic_DNA"/>
</dbReference>
<protein>
    <submittedName>
        <fullName evidence="8">Cytokinetic ring protein SteA</fullName>
    </submittedName>
</protein>
<evidence type="ECO:0000256" key="1">
    <source>
        <dbReference type="ARBA" id="ARBA00022679"/>
    </source>
</evidence>
<keyword evidence="3" id="KW-0418">Kinase</keyword>
<name>A0ABY4W9C0_9BACL</name>
<evidence type="ECO:0000313" key="9">
    <source>
        <dbReference type="Proteomes" id="UP001056500"/>
    </source>
</evidence>
<evidence type="ECO:0000256" key="3">
    <source>
        <dbReference type="ARBA" id="ARBA00022777"/>
    </source>
</evidence>
<keyword evidence="5" id="KW-0472">Membrane</keyword>
<evidence type="ECO:0000256" key="5">
    <source>
        <dbReference type="SAM" id="Phobius"/>
    </source>
</evidence>
<keyword evidence="4" id="KW-0067">ATP-binding</keyword>
<keyword evidence="9" id="KW-1185">Reference proteome</keyword>
<keyword evidence="5" id="KW-0812">Transmembrane</keyword>
<evidence type="ECO:0000259" key="7">
    <source>
        <dbReference type="Pfam" id="PF12555"/>
    </source>
</evidence>
<dbReference type="NCBIfam" id="NF040608">
    <property type="entry name" value="division_SteA"/>
    <property type="match status" value="1"/>
</dbReference>
<sequence>MGKKVWLGSVSHMAKIAADRKTKHLCSRIQPFEVAVVDHADLDEMAALSLLQANVRAVCNLSPFLTGTYPAEGAKRLLEAGIPLYEVQDQTPQMIDEVDGALGMVRKNELWIQTEDGWKRKARLSKVSEQELERRWQEASERLDEVLSTFIDNTLSYARAEKEWFLRPMKRPKLRTQMEDRHVVVVVRGRHYREDLRMLATYIRDYNPVLVAVDGGADALLENGYCPDLIIGDMDSISDEGLRSGAEIVVHAYSDGSAPGEERVEQLGLSYHLLPAPGTSEDIAMLLAYEENAKLIVTIGTHSTMIDFLEKGRKGMASTLLVRTKIGSRLIDAKGASLLYQPRWTWNGTGLLVAATLVPVMAALTIHPVARHTMQLWWMQWSSWAF</sequence>
<dbReference type="Pfam" id="PF12555">
    <property type="entry name" value="SteA-like_C"/>
    <property type="match status" value="1"/>
</dbReference>
<accession>A0ABY4W9C0</accession>
<dbReference type="InterPro" id="IPR022215">
    <property type="entry name" value="SteA-like_C"/>
</dbReference>
<evidence type="ECO:0000313" key="8">
    <source>
        <dbReference type="EMBL" id="USG63622.1"/>
    </source>
</evidence>
<dbReference type="Pfam" id="PF04263">
    <property type="entry name" value="TPK_catalytic"/>
    <property type="match status" value="1"/>
</dbReference>
<dbReference type="RefSeq" id="WP_251870703.1">
    <property type="nucleotide sequence ID" value="NZ_CP098755.1"/>
</dbReference>
<reference evidence="8" key="1">
    <citation type="submission" date="2022-06" db="EMBL/GenBank/DDBJ databases">
        <title>Genome sequencing of Brevibacillus sp. BB3-R1.</title>
        <authorList>
            <person name="Heo J."/>
            <person name="Lee D."/>
            <person name="Won M."/>
            <person name="Han B.-H."/>
            <person name="Hong S.-B."/>
            <person name="Kwon S.-W."/>
        </authorList>
    </citation>
    <scope>NUCLEOTIDE SEQUENCE</scope>
    <source>
        <strain evidence="8">BB3-R1</strain>
    </source>
</reference>
<keyword evidence="1" id="KW-0808">Transferase</keyword>
<dbReference type="InterPro" id="IPR036759">
    <property type="entry name" value="TPK_catalytic_sf"/>
</dbReference>
<keyword evidence="2" id="KW-0547">Nucleotide-binding</keyword>
<dbReference type="InterPro" id="IPR007371">
    <property type="entry name" value="TPK_catalytic"/>
</dbReference>
<evidence type="ECO:0000256" key="4">
    <source>
        <dbReference type="ARBA" id="ARBA00022840"/>
    </source>
</evidence>
<feature type="domain" description="SteA-like C-terminal" evidence="7">
    <location>
        <begin position="334"/>
        <end position="385"/>
    </location>
</feature>
<dbReference type="SUPFAM" id="SSF63999">
    <property type="entry name" value="Thiamin pyrophosphokinase, catalytic domain"/>
    <property type="match status" value="1"/>
</dbReference>
<organism evidence="8 9">
    <name type="scientific">Brevibacillus ruminantium</name>
    <dbReference type="NCBI Taxonomy" id="2950604"/>
    <lineage>
        <taxon>Bacteria</taxon>
        <taxon>Bacillati</taxon>
        <taxon>Bacillota</taxon>
        <taxon>Bacilli</taxon>
        <taxon>Bacillales</taxon>
        <taxon>Paenibacillaceae</taxon>
        <taxon>Brevibacillus</taxon>
    </lineage>
</organism>
<dbReference type="Proteomes" id="UP001056500">
    <property type="component" value="Chromosome"/>
</dbReference>
<dbReference type="InterPro" id="IPR047795">
    <property type="entry name" value="Put_SteA-like"/>
</dbReference>
<dbReference type="Gene3D" id="3.40.50.10240">
    <property type="entry name" value="Thiamin pyrophosphokinase, catalytic domain"/>
    <property type="match status" value="1"/>
</dbReference>